<reference evidence="6" key="2">
    <citation type="journal article" date="2024" name="Plant">
        <title>Genomic evolution and insights into agronomic trait innovations of Sesamum species.</title>
        <authorList>
            <person name="Miao H."/>
            <person name="Wang L."/>
            <person name="Qu L."/>
            <person name="Liu H."/>
            <person name="Sun Y."/>
            <person name="Le M."/>
            <person name="Wang Q."/>
            <person name="Wei S."/>
            <person name="Zheng Y."/>
            <person name="Lin W."/>
            <person name="Duan Y."/>
            <person name="Cao H."/>
            <person name="Xiong S."/>
            <person name="Wang X."/>
            <person name="Wei L."/>
            <person name="Li C."/>
            <person name="Ma Q."/>
            <person name="Ju M."/>
            <person name="Zhao R."/>
            <person name="Li G."/>
            <person name="Mu C."/>
            <person name="Tian Q."/>
            <person name="Mei H."/>
            <person name="Zhang T."/>
            <person name="Gao T."/>
            <person name="Zhang H."/>
        </authorList>
    </citation>
    <scope>NUCLEOTIDE SEQUENCE</scope>
    <source>
        <strain evidence="6">G02</strain>
    </source>
</reference>
<dbReference type="Gene3D" id="1.10.1000.11">
    <property type="entry name" value="Arf Nucleotide-binding Site Opener,domain 2"/>
    <property type="match status" value="1"/>
</dbReference>
<dbReference type="GO" id="GO:0005829">
    <property type="term" value="C:cytosol"/>
    <property type="evidence" value="ECO:0007669"/>
    <property type="project" value="UniProtKB-SubCell"/>
</dbReference>
<evidence type="ECO:0000256" key="4">
    <source>
        <dbReference type="SAM" id="MobiDB-lite"/>
    </source>
</evidence>
<accession>A0AAW2JW21</accession>
<dbReference type="GO" id="GO:0005085">
    <property type="term" value="F:guanyl-nucleotide exchange factor activity"/>
    <property type="evidence" value="ECO:0007669"/>
    <property type="project" value="UniProtKB-KW"/>
</dbReference>
<evidence type="ECO:0000259" key="5">
    <source>
        <dbReference type="PROSITE" id="PS50190"/>
    </source>
</evidence>
<feature type="region of interest" description="Disordered" evidence="4">
    <location>
        <begin position="422"/>
        <end position="443"/>
    </location>
</feature>
<dbReference type="GO" id="GO:0032012">
    <property type="term" value="P:regulation of ARF protein signal transduction"/>
    <property type="evidence" value="ECO:0007669"/>
    <property type="project" value="InterPro"/>
</dbReference>
<dbReference type="InterPro" id="IPR032691">
    <property type="entry name" value="Mon2/Sec7/BIG1-like_HUS"/>
</dbReference>
<dbReference type="Pfam" id="PF12783">
    <property type="entry name" value="Sec7-like_HUS"/>
    <property type="match status" value="1"/>
</dbReference>
<protein>
    <submittedName>
        <fullName evidence="6">Brefeldin A-inhibited guanine nucleotide-exchange protein 5</fullName>
    </submittedName>
</protein>
<name>A0AAW2JW21_SESRA</name>
<feature type="domain" description="SEC7" evidence="5">
    <location>
        <begin position="420"/>
        <end position="599"/>
    </location>
</feature>
<dbReference type="GO" id="GO:0005802">
    <property type="term" value="C:trans-Golgi network"/>
    <property type="evidence" value="ECO:0007669"/>
    <property type="project" value="TreeGrafter"/>
</dbReference>
<dbReference type="PROSITE" id="PS50190">
    <property type="entry name" value="SEC7"/>
    <property type="match status" value="1"/>
</dbReference>
<comment type="subcellular location">
    <subcellularLocation>
        <location evidence="2">Cytoplasm</location>
        <location evidence="2">Cytosol</location>
    </subcellularLocation>
    <subcellularLocation>
        <location evidence="1">Membrane</location>
        <topology evidence="1">Peripheral membrane protein</topology>
        <orientation evidence="1">Cytoplasmic side</orientation>
    </subcellularLocation>
</comment>
<evidence type="ECO:0000313" key="6">
    <source>
        <dbReference type="EMBL" id="KAL0298545.1"/>
    </source>
</evidence>
<dbReference type="CDD" id="cd00171">
    <property type="entry name" value="Sec7"/>
    <property type="match status" value="1"/>
</dbReference>
<sequence length="740" mass="82579">MAGRAAGGFVARAFESMLKECSHKKYNALQSAIQTYLDSGKDFNQQSNIGETKQVPSAASNQSTTLQVLKVLLTAIASTKMRVHGELLVGIIKVCYNIALNRYSLMSCNDQFGLGIICAYSSGFHQNSAEPKEARLEDGSSLMVGAVLSSDHNDLRMISGNVLSMKQIPTEGIQNLAGGTDVKGLEAVLQKAVDLEDGGKATRGTGPECMSLEQRDALLLFHTLCKMSMKEGSDEFTTKSRILALELVQGLLEDVGTCSQRIFNLLIQLELTFHLQYCEHQCPSLLPYFSMQQEFCPFFLLRYRESFKAEIGVLFPLIVLKSFDGSDLNQKLSVLRMLEKLCKDPQMLVDFYINYDCDPEAPNLFGRMIATLSKIAQGTQNVDPKSSTASQIGLIKTSSLQGLVNVLKSLVIWEKSHRESKKQNQGKESLEVDDSLTDESNSREDSLSNFEKLKAHKSTIEDVISEAMIGDYLGQNEEFSIAVMHAYVESLNFSGMKFDMAFREFLKGFRLPGEAQKIDRIMEKFAERYCADNPGLFMNADTAYVLAYAIIMLNTDAHNLMVSSKMSKNDFIHMITTNVFEESVPQELLEDMYDSIVKKEIEMKDDPSANLEKSKQNPEVEKGVRYVNILNLALPKRSSSTDFKSENEAIIKQIQTLIKAQGGKRGFFYTSQRIELVRPMVEAVGWPLLATSSVTMGEVGEVENKPRISLCMEGFKEGICITHVLGMDNMRYAFLTSLLR</sequence>
<dbReference type="PANTHER" id="PTHR10663">
    <property type="entry name" value="GUANYL-NUCLEOTIDE EXCHANGE FACTOR"/>
    <property type="match status" value="1"/>
</dbReference>
<organism evidence="6">
    <name type="scientific">Sesamum radiatum</name>
    <name type="common">Black benniseed</name>
    <dbReference type="NCBI Taxonomy" id="300843"/>
    <lineage>
        <taxon>Eukaryota</taxon>
        <taxon>Viridiplantae</taxon>
        <taxon>Streptophyta</taxon>
        <taxon>Embryophyta</taxon>
        <taxon>Tracheophyta</taxon>
        <taxon>Spermatophyta</taxon>
        <taxon>Magnoliopsida</taxon>
        <taxon>eudicotyledons</taxon>
        <taxon>Gunneridae</taxon>
        <taxon>Pentapetalae</taxon>
        <taxon>asterids</taxon>
        <taxon>lamiids</taxon>
        <taxon>Lamiales</taxon>
        <taxon>Pedaliaceae</taxon>
        <taxon>Sesamum</taxon>
    </lineage>
</organism>
<dbReference type="Pfam" id="PF01369">
    <property type="entry name" value="Sec7"/>
    <property type="match status" value="1"/>
</dbReference>
<reference evidence="6" key="1">
    <citation type="submission" date="2020-06" db="EMBL/GenBank/DDBJ databases">
        <authorList>
            <person name="Li T."/>
            <person name="Hu X."/>
            <person name="Zhang T."/>
            <person name="Song X."/>
            <person name="Zhang H."/>
            <person name="Dai N."/>
            <person name="Sheng W."/>
            <person name="Hou X."/>
            <person name="Wei L."/>
        </authorList>
    </citation>
    <scope>NUCLEOTIDE SEQUENCE</scope>
    <source>
        <strain evidence="6">G02</strain>
        <tissue evidence="6">Leaf</tissue>
    </source>
</reference>
<dbReference type="Gene3D" id="1.10.220.20">
    <property type="match status" value="1"/>
</dbReference>
<proteinExistence type="predicted"/>
<dbReference type="AlphaFoldDB" id="A0AAW2JW21"/>
<dbReference type="InterPro" id="IPR023394">
    <property type="entry name" value="Sec7_C_sf"/>
</dbReference>
<dbReference type="EMBL" id="JACGWJ010000031">
    <property type="protein sequence ID" value="KAL0298545.1"/>
    <property type="molecule type" value="Genomic_DNA"/>
</dbReference>
<dbReference type="InterPro" id="IPR000904">
    <property type="entry name" value="Sec7_dom"/>
</dbReference>
<dbReference type="InterPro" id="IPR035999">
    <property type="entry name" value="Sec7_dom_sf"/>
</dbReference>
<dbReference type="FunFam" id="1.10.1000.11:FF:000002">
    <property type="entry name" value="Cytohesin 1"/>
    <property type="match status" value="1"/>
</dbReference>
<dbReference type="SMART" id="SM00222">
    <property type="entry name" value="Sec7"/>
    <property type="match status" value="1"/>
</dbReference>
<dbReference type="PANTHER" id="PTHR10663:SF312">
    <property type="entry name" value="BREFELDIN A-INHIBITED GUANINE NUCLEOTIDE-EXCHANGE PROTEIN 5"/>
    <property type="match status" value="1"/>
</dbReference>
<comment type="caution">
    <text evidence="6">The sequence shown here is derived from an EMBL/GenBank/DDBJ whole genome shotgun (WGS) entry which is preliminary data.</text>
</comment>
<evidence type="ECO:0000256" key="2">
    <source>
        <dbReference type="ARBA" id="ARBA00004514"/>
    </source>
</evidence>
<evidence type="ECO:0000256" key="1">
    <source>
        <dbReference type="ARBA" id="ARBA00004287"/>
    </source>
</evidence>
<dbReference type="GO" id="GO:0016020">
    <property type="term" value="C:membrane"/>
    <property type="evidence" value="ECO:0007669"/>
    <property type="project" value="UniProtKB-SubCell"/>
</dbReference>
<gene>
    <name evidence="6" type="ORF">Sradi_6514300</name>
</gene>
<keyword evidence="3" id="KW-0344">Guanine-nucleotide releasing factor</keyword>
<dbReference type="SUPFAM" id="SSF48425">
    <property type="entry name" value="Sec7 domain"/>
    <property type="match status" value="1"/>
</dbReference>
<evidence type="ECO:0000256" key="3">
    <source>
        <dbReference type="ARBA" id="ARBA00022658"/>
    </source>
</evidence>